<dbReference type="Pfam" id="PF02249">
    <property type="entry name" value="MCR_alpha"/>
    <property type="match status" value="1"/>
</dbReference>
<feature type="non-terminal residue" evidence="2">
    <location>
        <position position="150"/>
    </location>
</feature>
<dbReference type="GO" id="GO:0015948">
    <property type="term" value="P:methanogenesis"/>
    <property type="evidence" value="ECO:0007669"/>
    <property type="project" value="InterPro"/>
</dbReference>
<proteinExistence type="predicted"/>
<name>A0A110BCK1_9EURY</name>
<protein>
    <submittedName>
        <fullName evidence="2">Methyl-CoM reductase</fullName>
    </submittedName>
</protein>
<gene>
    <name evidence="2" type="primary">mcrA</name>
</gene>
<dbReference type="InterPro" id="IPR008924">
    <property type="entry name" value="Me_CoM_Rdtase_asu/bsu_C"/>
</dbReference>
<accession>A0A110BCK1</accession>
<dbReference type="InterPro" id="IPR009047">
    <property type="entry name" value="Me_CoM_Rdtase_asu_C"/>
</dbReference>
<dbReference type="Gene3D" id="1.20.840.10">
    <property type="entry name" value="Methyl-coenzyme M reductase, alpha/beta subunit, C-terminal"/>
    <property type="match status" value="1"/>
</dbReference>
<dbReference type="SUPFAM" id="SSF48081">
    <property type="entry name" value="Methyl-coenzyme M reductase alpha and beta chain C-terminal domain"/>
    <property type="match status" value="1"/>
</dbReference>
<dbReference type="EMBL" id="LN716582">
    <property type="protein sequence ID" value="CEK46211.1"/>
    <property type="molecule type" value="Genomic_DNA"/>
</dbReference>
<feature type="domain" description="Methyl-coenzyme M reductase alpha subunit C-terminal" evidence="1">
    <location>
        <begin position="1"/>
        <end position="33"/>
    </location>
</feature>
<feature type="non-terminal residue" evidence="2">
    <location>
        <position position="1"/>
    </location>
</feature>
<reference evidence="2" key="1">
    <citation type="submission" date="2014-12" db="EMBL/GenBank/DDBJ databases">
        <title>Anaerobic Trophic Interactions in Contrasting Methane-emitting Mire Soils.</title>
        <authorList>
            <person name="Hunger S."/>
            <person name="Goessner A.S."/>
            <person name="Drake H.L."/>
        </authorList>
    </citation>
    <scope>NUCLEOTIDE SEQUENCE</scope>
</reference>
<evidence type="ECO:0000259" key="1">
    <source>
        <dbReference type="Pfam" id="PF02249"/>
    </source>
</evidence>
<organism evidence="2">
    <name type="scientific">uncultured methanogenic archaeon</name>
    <dbReference type="NCBI Taxonomy" id="198240"/>
    <lineage>
        <taxon>Archaea</taxon>
        <taxon>Methanobacteriati</taxon>
        <taxon>Methanobacteriota</taxon>
        <taxon>environmental samples</taxon>
    </lineage>
</organism>
<dbReference type="AlphaFoldDB" id="A0A110BCK1"/>
<evidence type="ECO:0000313" key="2">
    <source>
        <dbReference type="EMBL" id="CEK46211.1"/>
    </source>
</evidence>
<dbReference type="GO" id="GO:0050524">
    <property type="term" value="F:coenzyme-B sulfoethylthiotransferase activity"/>
    <property type="evidence" value="ECO:0007669"/>
    <property type="project" value="InterPro"/>
</dbReference>
<sequence>GSYMSGGVGFTQYATAAYTNDILDDFCYYGVDLPPISSEDSPRHQRPWILPRSWPLRSTPTVWSSMSCSRQCSRITSVDPREHPFWQPHPVSPRLSPLATARLALPAGTCLCSCTRKAGDAWASSATTCRINAVQPTCSPTSPTRARLSS</sequence>